<evidence type="ECO:0000313" key="2">
    <source>
        <dbReference type="Proteomes" id="UP000276133"/>
    </source>
</evidence>
<proteinExistence type="predicted"/>
<evidence type="ECO:0000313" key="1">
    <source>
        <dbReference type="EMBL" id="RNA36504.1"/>
    </source>
</evidence>
<organism evidence="1 2">
    <name type="scientific">Brachionus plicatilis</name>
    <name type="common">Marine rotifer</name>
    <name type="synonym">Brachionus muelleri</name>
    <dbReference type="NCBI Taxonomy" id="10195"/>
    <lineage>
        <taxon>Eukaryota</taxon>
        <taxon>Metazoa</taxon>
        <taxon>Spiralia</taxon>
        <taxon>Gnathifera</taxon>
        <taxon>Rotifera</taxon>
        <taxon>Eurotatoria</taxon>
        <taxon>Monogononta</taxon>
        <taxon>Pseudotrocha</taxon>
        <taxon>Ploima</taxon>
        <taxon>Brachionidae</taxon>
        <taxon>Brachionus</taxon>
    </lineage>
</organism>
<dbReference type="AlphaFoldDB" id="A0A3M7SKV8"/>
<comment type="caution">
    <text evidence="1">The sequence shown here is derived from an EMBL/GenBank/DDBJ whole genome shotgun (WGS) entry which is preliminary data.</text>
</comment>
<accession>A0A3M7SKV8</accession>
<sequence length="64" mass="7321">MNPISILVMRGILAPNIRKSELAVNQTVFLDFIKRVFIPRQLLVLAPLGELSLCQYNNFLHLEV</sequence>
<protein>
    <submittedName>
        <fullName evidence="1">Uncharacterized protein</fullName>
    </submittedName>
</protein>
<gene>
    <name evidence="1" type="ORF">BpHYR1_010459</name>
</gene>
<keyword evidence="2" id="KW-1185">Reference proteome</keyword>
<reference evidence="1 2" key="1">
    <citation type="journal article" date="2018" name="Sci. Rep.">
        <title>Genomic signatures of local adaptation to the degree of environmental predictability in rotifers.</title>
        <authorList>
            <person name="Franch-Gras L."/>
            <person name="Hahn C."/>
            <person name="Garcia-Roger E.M."/>
            <person name="Carmona M.J."/>
            <person name="Serra M."/>
            <person name="Gomez A."/>
        </authorList>
    </citation>
    <scope>NUCLEOTIDE SEQUENCE [LARGE SCALE GENOMIC DNA]</scope>
    <source>
        <strain evidence="1">HYR1</strain>
    </source>
</reference>
<name>A0A3M7SKV8_BRAPC</name>
<dbReference type="Proteomes" id="UP000276133">
    <property type="component" value="Unassembled WGS sequence"/>
</dbReference>
<dbReference type="EMBL" id="REGN01001176">
    <property type="protein sequence ID" value="RNA36504.1"/>
    <property type="molecule type" value="Genomic_DNA"/>
</dbReference>